<dbReference type="Proteomes" id="UP001162060">
    <property type="component" value="Unassembled WGS sequence"/>
</dbReference>
<dbReference type="AlphaFoldDB" id="A0AAV1U6A8"/>
<organism evidence="1 2">
    <name type="scientific">Peronospora matthiolae</name>
    <dbReference type="NCBI Taxonomy" id="2874970"/>
    <lineage>
        <taxon>Eukaryota</taxon>
        <taxon>Sar</taxon>
        <taxon>Stramenopiles</taxon>
        <taxon>Oomycota</taxon>
        <taxon>Peronosporomycetes</taxon>
        <taxon>Peronosporales</taxon>
        <taxon>Peronosporaceae</taxon>
        <taxon>Peronospora</taxon>
    </lineage>
</organism>
<evidence type="ECO:0000313" key="2">
    <source>
        <dbReference type="Proteomes" id="UP001162060"/>
    </source>
</evidence>
<name>A0AAV1U6A8_9STRA</name>
<reference evidence="1" key="1">
    <citation type="submission" date="2024-01" db="EMBL/GenBank/DDBJ databases">
        <authorList>
            <person name="Webb A."/>
        </authorList>
    </citation>
    <scope>NUCLEOTIDE SEQUENCE</scope>
    <source>
        <strain evidence="1">Pm1</strain>
    </source>
</reference>
<evidence type="ECO:0000313" key="1">
    <source>
        <dbReference type="EMBL" id="CAK7930129.1"/>
    </source>
</evidence>
<dbReference type="EMBL" id="CAKLBY020000162">
    <property type="protein sequence ID" value="CAK7930129.1"/>
    <property type="molecule type" value="Genomic_DNA"/>
</dbReference>
<comment type="caution">
    <text evidence="1">The sequence shown here is derived from an EMBL/GenBank/DDBJ whole genome shotgun (WGS) entry which is preliminary data.</text>
</comment>
<proteinExistence type="predicted"/>
<sequence length="69" mass="7897">MSQVILQLFRETVQLLNIKFKIDPTLELDQVFPPPPHPLVGLKRWSTLPSKSHLNHRDVNGVPTSYPVL</sequence>
<protein>
    <submittedName>
        <fullName evidence="1">Uncharacterized protein</fullName>
    </submittedName>
</protein>
<accession>A0AAV1U6A8</accession>
<gene>
    <name evidence="1" type="ORF">PM001_LOCUS15279</name>
</gene>